<feature type="domain" description="Sulfatase N-terminal" evidence="2">
    <location>
        <begin position="333"/>
        <end position="594"/>
    </location>
</feature>
<evidence type="ECO:0000313" key="3">
    <source>
        <dbReference type="EMBL" id="EHG21580.1"/>
    </source>
</evidence>
<dbReference type="InterPro" id="IPR017850">
    <property type="entry name" value="Alkaline_phosphatase_core_sf"/>
</dbReference>
<gene>
    <name evidence="3" type="ORF">HMPREF9334_00997</name>
</gene>
<dbReference type="InterPro" id="IPR050738">
    <property type="entry name" value="Sulfatase"/>
</dbReference>
<comment type="similarity">
    <text evidence="1">Belongs to the sulfatase family.</text>
</comment>
<evidence type="ECO:0000256" key="1">
    <source>
        <dbReference type="ARBA" id="ARBA00008779"/>
    </source>
</evidence>
<dbReference type="PANTHER" id="PTHR42693">
    <property type="entry name" value="ARYLSULFATASE FAMILY MEMBER"/>
    <property type="match status" value="1"/>
</dbReference>
<dbReference type="InterPro" id="IPR011990">
    <property type="entry name" value="TPR-like_helical_dom_sf"/>
</dbReference>
<dbReference type="eggNOG" id="COG3119">
    <property type="taxonomic scope" value="Bacteria"/>
</dbReference>
<dbReference type="STRING" id="679201.HMPREF9334_00997"/>
<sequence length="709" mass="79406">MNNDLTVFWHNNERSCALFRDLLDRAEQSAFDDDFLAQLAAYREETTDTAHADLFAAQYLLHHGDAETAIVCAERAYRTRPIQATLWAVLRRAYEAVDRWADALIMQGYAAKLYEVPFDVAHYSPEVFTEEVLDRLSVALSRPSFAPIAVRASYDPEKGITTEDSVFAGEFLPVAPHIMPPLYVGVHAEKGFQGDKAWQLNVLSRSYGVAYFGAGDFVFDLMRCQRTGGAAHVTIPPNEEAVLPVIGTVLPALGIRPPQRLHVRTSAVNTSGWLNVATPNFFRLNEETELSSEQNFLVGQPIPVGRKSERPRLVLNILADALPWQVLRTHFAEEMPRTARFFAEGLIFDQHFSVAEYTTPSFASIETGMYPHRSQLFNNKIAIPLREEYVTLSERMRDAGYLTSNLMDVGEGIYTGAARGYDRCITSPYRQANYEGVERVIRHLDGMGDAQNFILIHSSDVHPWPSPSFQYPTAAQARLPLAARMTEPTGPVPSPYLLPSPLNQEAYRLGMRDLDRSLGVLFDYIEEHYAPDEYIVNLYSDHGVSIFSPHPYIVDPYLTGASWMMRGAGIPRGVYTNELTSPVDIYSTLGHLLGFSVDSYIDGVLPRAFGGQGRDITFSNSHFPTKPYFLAARSAAHVLCLETEEPVAMDGTVDIAKAKVAIYPREHEHEAGYEVDSPELRAFFYPRVREFLQRIASNGEVFPEPSVKA</sequence>
<dbReference type="RefSeq" id="WP_006692447.1">
    <property type="nucleotide sequence ID" value="NZ_JH376798.1"/>
</dbReference>
<dbReference type="Proteomes" id="UP000004129">
    <property type="component" value="Unassembled WGS sequence"/>
</dbReference>
<reference evidence="3 4" key="1">
    <citation type="submission" date="2011-08" db="EMBL/GenBank/DDBJ databases">
        <title>The Genome Sequence of Selenomonas infelix ATCC 43532.</title>
        <authorList>
            <consortium name="The Broad Institute Genome Sequencing Platform"/>
            <person name="Earl A."/>
            <person name="Ward D."/>
            <person name="Feldgarden M."/>
            <person name="Gevers D."/>
            <person name="Izard J."/>
            <person name="Blanton J.M."/>
            <person name="Baranova O.V."/>
            <person name="Dewhirst F.E."/>
            <person name="Young S.K."/>
            <person name="Zeng Q."/>
            <person name="Gargeya S."/>
            <person name="Fitzgerald M."/>
            <person name="Haas B."/>
            <person name="Abouelleil A."/>
            <person name="Alvarado L."/>
            <person name="Arachchi H.M."/>
            <person name="Berlin A."/>
            <person name="Brown A."/>
            <person name="Chapman S.B."/>
            <person name="Chen Z."/>
            <person name="Dunbar C."/>
            <person name="Freedman E."/>
            <person name="Gearin G."/>
            <person name="Gellesch M."/>
            <person name="Goldberg J."/>
            <person name="Griggs A."/>
            <person name="Gujja S."/>
            <person name="Heiman D."/>
            <person name="Howarth C."/>
            <person name="Larson L."/>
            <person name="Lui A."/>
            <person name="MacDonald P.J.P."/>
            <person name="Montmayeur A."/>
            <person name="Murphy C."/>
            <person name="Neiman D."/>
            <person name="Pearson M."/>
            <person name="Priest M."/>
            <person name="Roberts A."/>
            <person name="Saif S."/>
            <person name="Shea T."/>
            <person name="Shenoy N."/>
            <person name="Sisk P."/>
            <person name="Stolte C."/>
            <person name="Sykes S."/>
            <person name="Wortman J."/>
            <person name="Nusbaum C."/>
            <person name="Birren B."/>
        </authorList>
    </citation>
    <scope>NUCLEOTIDE SEQUENCE [LARGE SCALE GENOMIC DNA]</scope>
    <source>
        <strain evidence="3 4">ATCC 43532</strain>
    </source>
</reference>
<protein>
    <recommendedName>
        <fullName evidence="2">Sulfatase N-terminal domain-containing protein</fullName>
    </recommendedName>
</protein>
<accession>G5GNP3</accession>
<dbReference type="SUPFAM" id="SSF48452">
    <property type="entry name" value="TPR-like"/>
    <property type="match status" value="1"/>
</dbReference>
<proteinExistence type="inferred from homology"/>
<evidence type="ECO:0000313" key="4">
    <source>
        <dbReference type="Proteomes" id="UP000004129"/>
    </source>
</evidence>
<dbReference type="EMBL" id="ACZM01000007">
    <property type="protein sequence ID" value="EHG21580.1"/>
    <property type="molecule type" value="Genomic_DNA"/>
</dbReference>
<dbReference type="GO" id="GO:0004065">
    <property type="term" value="F:arylsulfatase activity"/>
    <property type="evidence" value="ECO:0007669"/>
    <property type="project" value="TreeGrafter"/>
</dbReference>
<dbReference type="SUPFAM" id="SSF53649">
    <property type="entry name" value="Alkaline phosphatase-like"/>
    <property type="match status" value="1"/>
</dbReference>
<dbReference type="HOGENOM" id="CLU_016687_0_0_9"/>
<dbReference type="Pfam" id="PF00884">
    <property type="entry name" value="Sulfatase"/>
    <property type="match status" value="1"/>
</dbReference>
<keyword evidence="4" id="KW-1185">Reference proteome</keyword>
<name>G5GNP3_9FIRM</name>
<dbReference type="Gene3D" id="3.40.720.10">
    <property type="entry name" value="Alkaline Phosphatase, subunit A"/>
    <property type="match status" value="2"/>
</dbReference>
<dbReference type="InterPro" id="IPR000917">
    <property type="entry name" value="Sulfatase_N"/>
</dbReference>
<comment type="caution">
    <text evidence="3">The sequence shown here is derived from an EMBL/GenBank/DDBJ whole genome shotgun (WGS) entry which is preliminary data.</text>
</comment>
<dbReference type="OrthoDB" id="1667137at2"/>
<evidence type="ECO:0000259" key="2">
    <source>
        <dbReference type="Pfam" id="PF00884"/>
    </source>
</evidence>
<dbReference type="AlphaFoldDB" id="G5GNP3"/>
<dbReference type="PATRIC" id="fig|679201.3.peg.1010"/>
<dbReference type="PANTHER" id="PTHR42693:SF33">
    <property type="entry name" value="ARYLSULFATASE"/>
    <property type="match status" value="1"/>
</dbReference>
<organism evidence="3 4">
    <name type="scientific">Selenomonas infelix ATCC 43532</name>
    <dbReference type="NCBI Taxonomy" id="679201"/>
    <lineage>
        <taxon>Bacteria</taxon>
        <taxon>Bacillati</taxon>
        <taxon>Bacillota</taxon>
        <taxon>Negativicutes</taxon>
        <taxon>Selenomonadales</taxon>
        <taxon>Selenomonadaceae</taxon>
        <taxon>Selenomonas</taxon>
    </lineage>
</organism>